<comment type="catalytic activity">
    <reaction evidence="15 17 18">
        <text>(6S)-NADHX + ADP = AMP + phosphate + NADH + H(+)</text>
        <dbReference type="Rhea" id="RHEA:32223"/>
        <dbReference type="ChEBI" id="CHEBI:15378"/>
        <dbReference type="ChEBI" id="CHEBI:43474"/>
        <dbReference type="ChEBI" id="CHEBI:57945"/>
        <dbReference type="ChEBI" id="CHEBI:64074"/>
        <dbReference type="ChEBI" id="CHEBI:456215"/>
        <dbReference type="ChEBI" id="CHEBI:456216"/>
        <dbReference type="EC" id="4.2.1.136"/>
    </reaction>
</comment>
<evidence type="ECO:0000256" key="8">
    <source>
        <dbReference type="ARBA" id="ARBA00022857"/>
    </source>
</evidence>
<dbReference type="Gene3D" id="3.40.1190.20">
    <property type="match status" value="1"/>
</dbReference>
<evidence type="ECO:0000256" key="14">
    <source>
        <dbReference type="ARBA" id="ARBA00025153"/>
    </source>
</evidence>
<gene>
    <name evidence="17" type="primary">nnrD</name>
    <name evidence="21" type="ORF">MSG88_06715</name>
</gene>
<dbReference type="CDD" id="cd01171">
    <property type="entry name" value="YXKO-related"/>
    <property type="match status" value="1"/>
</dbReference>
<dbReference type="PIRSF" id="PIRSF017184">
    <property type="entry name" value="Nnr"/>
    <property type="match status" value="1"/>
</dbReference>
<evidence type="ECO:0000259" key="19">
    <source>
        <dbReference type="PROSITE" id="PS51383"/>
    </source>
</evidence>
<feature type="binding site" evidence="17">
    <location>
        <position position="429"/>
    </location>
    <ligand>
        <name>(6S)-NADPHX</name>
        <dbReference type="ChEBI" id="CHEBI:64076"/>
    </ligand>
</feature>
<comment type="cofactor">
    <cofactor evidence="18">
        <name>K(+)</name>
        <dbReference type="ChEBI" id="CHEBI:29103"/>
    </cofactor>
    <text evidence="18">Binds 1 potassium ion per subunit.</text>
</comment>
<evidence type="ECO:0000256" key="18">
    <source>
        <dbReference type="PIRNR" id="PIRNR017184"/>
    </source>
</evidence>
<dbReference type="InterPro" id="IPR004443">
    <property type="entry name" value="YjeF_N_dom"/>
</dbReference>
<comment type="function">
    <text evidence="17">Catalyzes the dehydration of the S-form of NAD(P)HX at the expense of ADP, which is converted to AMP. Together with NAD(P)HX epimerase, which catalyzes the epimerization of the S- and R-forms, the enzyme allows the repair of both epimers of NAD(P)HX, a damaged form of NAD(P)H that is a result of enzymatic or heat-dependent hydration.</text>
</comment>
<dbReference type="PANTHER" id="PTHR12592">
    <property type="entry name" value="ATP-DEPENDENT (S)-NAD(P)H-HYDRATE DEHYDRATASE FAMILY MEMBER"/>
    <property type="match status" value="1"/>
</dbReference>
<dbReference type="PANTHER" id="PTHR12592:SF0">
    <property type="entry name" value="ATP-DEPENDENT (S)-NAD(P)H-HYDRATE DEHYDRATASE"/>
    <property type="match status" value="1"/>
</dbReference>
<evidence type="ECO:0000256" key="11">
    <source>
        <dbReference type="ARBA" id="ARBA00023235"/>
    </source>
</evidence>
<dbReference type="InterPro" id="IPR000631">
    <property type="entry name" value="CARKD"/>
</dbReference>
<evidence type="ECO:0000313" key="21">
    <source>
        <dbReference type="EMBL" id="MDV4315458.1"/>
    </source>
</evidence>
<dbReference type="Proteomes" id="UP001284654">
    <property type="component" value="Unassembled WGS sequence"/>
</dbReference>
<evidence type="ECO:0000259" key="20">
    <source>
        <dbReference type="PROSITE" id="PS51385"/>
    </source>
</evidence>
<comment type="function">
    <text evidence="14 18">Bifunctional enzyme that catalyzes the epimerization of the S- and R-forms of NAD(P)HX and the dehydration of the S-form of NAD(P)HX at the expense of ADP, which is converted to AMP. This allows the repair of both epimers of NAD(P)HX, a damaged form of NAD(P)H that is a result of enzymatic or heat-dependent hydration.</text>
</comment>
<evidence type="ECO:0000256" key="1">
    <source>
        <dbReference type="ARBA" id="ARBA00000013"/>
    </source>
</evidence>
<evidence type="ECO:0000256" key="10">
    <source>
        <dbReference type="ARBA" id="ARBA00023027"/>
    </source>
</evidence>
<proteinExistence type="inferred from homology"/>
<dbReference type="PROSITE" id="PS51385">
    <property type="entry name" value="YJEF_N"/>
    <property type="match status" value="1"/>
</dbReference>
<dbReference type="AlphaFoldDB" id="A0AAW8YYE7"/>
<evidence type="ECO:0000256" key="12">
    <source>
        <dbReference type="ARBA" id="ARBA00023239"/>
    </source>
</evidence>
<comment type="similarity">
    <text evidence="4 18">In the C-terminal section; belongs to the NnrD/CARKD family.</text>
</comment>
<comment type="similarity">
    <text evidence="3 18">In the N-terminal section; belongs to the NnrE/AIBP family.</text>
</comment>
<dbReference type="RefSeq" id="WP_104473536.1">
    <property type="nucleotide sequence ID" value="NZ_CP045127.1"/>
</dbReference>
<dbReference type="EC" id="4.2.1.136" evidence="17"/>
<keyword evidence="10 17" id="KW-0520">NAD</keyword>
<evidence type="ECO:0000256" key="3">
    <source>
        <dbReference type="ARBA" id="ARBA00006001"/>
    </source>
</evidence>
<dbReference type="GO" id="GO:0052855">
    <property type="term" value="F:ADP-dependent NAD(P)H-hydrate dehydratase activity"/>
    <property type="evidence" value="ECO:0007669"/>
    <property type="project" value="UniProtKB-UniRule"/>
</dbReference>
<evidence type="ECO:0000256" key="5">
    <source>
        <dbReference type="ARBA" id="ARBA00022723"/>
    </source>
</evidence>
<keyword evidence="7 17" id="KW-0067">ATP-binding</keyword>
<evidence type="ECO:0000256" key="4">
    <source>
        <dbReference type="ARBA" id="ARBA00009524"/>
    </source>
</evidence>
<evidence type="ECO:0000256" key="6">
    <source>
        <dbReference type="ARBA" id="ARBA00022741"/>
    </source>
</evidence>
<keyword evidence="13" id="KW-0511">Multifunctional enzyme</keyword>
<dbReference type="InterPro" id="IPR030677">
    <property type="entry name" value="Nnr"/>
</dbReference>
<accession>A0AAW8YYE7</accession>
<dbReference type="GO" id="GO:0046496">
    <property type="term" value="P:nicotinamide nucleotide metabolic process"/>
    <property type="evidence" value="ECO:0007669"/>
    <property type="project" value="UniProtKB-UniRule"/>
</dbReference>
<dbReference type="GO" id="GO:0052856">
    <property type="term" value="F:NAD(P)HX epimerase activity"/>
    <property type="evidence" value="ECO:0007669"/>
    <property type="project" value="UniProtKB-EC"/>
</dbReference>
<dbReference type="NCBIfam" id="TIGR00196">
    <property type="entry name" value="yjeF_cterm"/>
    <property type="match status" value="1"/>
</dbReference>
<organism evidence="21 22">
    <name type="scientific">Acinetobacter indicus</name>
    <dbReference type="NCBI Taxonomy" id="756892"/>
    <lineage>
        <taxon>Bacteria</taxon>
        <taxon>Pseudomonadati</taxon>
        <taxon>Pseudomonadota</taxon>
        <taxon>Gammaproteobacteria</taxon>
        <taxon>Moraxellales</taxon>
        <taxon>Moraxellaceae</taxon>
        <taxon>Acinetobacter</taxon>
    </lineage>
</organism>
<dbReference type="PROSITE" id="PS51383">
    <property type="entry name" value="YJEF_C_3"/>
    <property type="match status" value="1"/>
</dbReference>
<keyword evidence="9 18" id="KW-0630">Potassium</keyword>
<dbReference type="InterPro" id="IPR017953">
    <property type="entry name" value="Carbohydrate_kinase_pred_CS"/>
</dbReference>
<comment type="similarity">
    <text evidence="17">Belongs to the NnrD/CARKD family.</text>
</comment>
<comment type="subunit">
    <text evidence="17">Homotetramer.</text>
</comment>
<evidence type="ECO:0000256" key="15">
    <source>
        <dbReference type="ARBA" id="ARBA00048238"/>
    </source>
</evidence>
<dbReference type="GO" id="GO:0005524">
    <property type="term" value="F:ATP binding"/>
    <property type="evidence" value="ECO:0007669"/>
    <property type="project" value="UniProtKB-UniRule"/>
</dbReference>
<dbReference type="EMBL" id="JAWJYY010000001">
    <property type="protein sequence ID" value="MDV4315458.1"/>
    <property type="molecule type" value="Genomic_DNA"/>
</dbReference>
<keyword evidence="8 17" id="KW-0521">NADP</keyword>
<dbReference type="InterPro" id="IPR036652">
    <property type="entry name" value="YjeF_N_dom_sf"/>
</dbReference>
<feature type="binding site" evidence="17">
    <location>
        <position position="250"/>
    </location>
    <ligand>
        <name>(6S)-NADPHX</name>
        <dbReference type="ChEBI" id="CHEBI:64076"/>
    </ligand>
</feature>
<keyword evidence="5 18" id="KW-0479">Metal-binding</keyword>
<dbReference type="Gene3D" id="3.40.50.10260">
    <property type="entry name" value="YjeF N-terminal domain"/>
    <property type="match status" value="1"/>
</dbReference>
<dbReference type="SUPFAM" id="SSF64153">
    <property type="entry name" value="YjeF N-terminal domain-like"/>
    <property type="match status" value="1"/>
</dbReference>
<dbReference type="GO" id="GO:0046872">
    <property type="term" value="F:metal ion binding"/>
    <property type="evidence" value="ECO:0007669"/>
    <property type="project" value="UniProtKB-UniRule"/>
</dbReference>
<evidence type="ECO:0000256" key="7">
    <source>
        <dbReference type="ARBA" id="ARBA00022840"/>
    </source>
</evidence>
<evidence type="ECO:0000256" key="17">
    <source>
        <dbReference type="HAMAP-Rule" id="MF_01965"/>
    </source>
</evidence>
<comment type="catalytic activity">
    <reaction evidence="16 17 18">
        <text>(6S)-NADPHX + ADP = AMP + phosphate + NADPH + H(+)</text>
        <dbReference type="Rhea" id="RHEA:32235"/>
        <dbReference type="ChEBI" id="CHEBI:15378"/>
        <dbReference type="ChEBI" id="CHEBI:43474"/>
        <dbReference type="ChEBI" id="CHEBI:57783"/>
        <dbReference type="ChEBI" id="CHEBI:64076"/>
        <dbReference type="ChEBI" id="CHEBI:456215"/>
        <dbReference type="ChEBI" id="CHEBI:456216"/>
        <dbReference type="EC" id="4.2.1.136"/>
    </reaction>
</comment>
<comment type="cofactor">
    <cofactor evidence="17">
        <name>Mg(2+)</name>
        <dbReference type="ChEBI" id="CHEBI:18420"/>
    </cofactor>
</comment>
<name>A0AAW8YYE7_9GAMM</name>
<dbReference type="SUPFAM" id="SSF53613">
    <property type="entry name" value="Ribokinase-like"/>
    <property type="match status" value="1"/>
</dbReference>
<feature type="binding site" evidence="17">
    <location>
        <position position="313"/>
    </location>
    <ligand>
        <name>(6S)-NADPHX</name>
        <dbReference type="ChEBI" id="CHEBI:64076"/>
    </ligand>
</feature>
<evidence type="ECO:0000256" key="9">
    <source>
        <dbReference type="ARBA" id="ARBA00022958"/>
    </source>
</evidence>
<dbReference type="Pfam" id="PF01256">
    <property type="entry name" value="Carb_kinase"/>
    <property type="match status" value="1"/>
</dbReference>
<keyword evidence="12 17" id="KW-0456">Lyase</keyword>
<keyword evidence="11 18" id="KW-0413">Isomerase</keyword>
<dbReference type="Pfam" id="PF03853">
    <property type="entry name" value="YjeF_N"/>
    <property type="match status" value="1"/>
</dbReference>
<keyword evidence="6 17" id="KW-0547">Nucleotide-binding</keyword>
<comment type="catalytic activity">
    <reaction evidence="1 18">
        <text>(6R)-NADHX = (6S)-NADHX</text>
        <dbReference type="Rhea" id="RHEA:32215"/>
        <dbReference type="ChEBI" id="CHEBI:64074"/>
        <dbReference type="ChEBI" id="CHEBI:64075"/>
        <dbReference type="EC" id="5.1.99.6"/>
    </reaction>
</comment>
<feature type="domain" description="YjeF C-terminal" evidence="19">
    <location>
        <begin position="215"/>
        <end position="485"/>
    </location>
</feature>
<comment type="catalytic activity">
    <reaction evidence="2 18">
        <text>(6R)-NADPHX = (6S)-NADPHX</text>
        <dbReference type="Rhea" id="RHEA:32227"/>
        <dbReference type="ChEBI" id="CHEBI:64076"/>
        <dbReference type="ChEBI" id="CHEBI:64077"/>
        <dbReference type="EC" id="5.1.99.6"/>
    </reaction>
</comment>
<evidence type="ECO:0000256" key="2">
    <source>
        <dbReference type="ARBA" id="ARBA00000909"/>
    </source>
</evidence>
<reference evidence="21" key="1">
    <citation type="submission" date="2023-10" db="EMBL/GenBank/DDBJ databases">
        <authorList>
            <person name="Sykes E.M.E."/>
            <person name="Khan I.U.H."/>
            <person name="Kumar A."/>
        </authorList>
    </citation>
    <scope>NUCLEOTIDE SEQUENCE</scope>
    <source>
        <strain evidence="21">IK5</strain>
    </source>
</reference>
<evidence type="ECO:0000256" key="13">
    <source>
        <dbReference type="ARBA" id="ARBA00023268"/>
    </source>
</evidence>
<evidence type="ECO:0000313" key="22">
    <source>
        <dbReference type="Proteomes" id="UP001284654"/>
    </source>
</evidence>
<feature type="binding site" evidence="17">
    <location>
        <position position="364"/>
    </location>
    <ligand>
        <name>(6S)-NADPHX</name>
        <dbReference type="ChEBI" id="CHEBI:64076"/>
    </ligand>
</feature>
<feature type="domain" description="YjeF N-terminal" evidence="20">
    <location>
        <begin position="11"/>
        <end position="211"/>
    </location>
</feature>
<comment type="caution">
    <text evidence="21">The sequence shown here is derived from an EMBL/GenBank/DDBJ whole genome shotgun (WGS) entry which is preliminary data.</text>
</comment>
<feature type="binding site" evidence="17">
    <location>
        <begin position="401"/>
        <end position="405"/>
    </location>
    <ligand>
        <name>AMP</name>
        <dbReference type="ChEBI" id="CHEBI:456215"/>
    </ligand>
</feature>
<dbReference type="HAMAP" id="MF_01965">
    <property type="entry name" value="NADHX_dehydratase"/>
    <property type="match status" value="1"/>
</dbReference>
<feature type="binding site" evidence="17">
    <location>
        <position position="428"/>
    </location>
    <ligand>
        <name>AMP</name>
        <dbReference type="ChEBI" id="CHEBI:456215"/>
    </ligand>
</feature>
<protein>
    <recommendedName>
        <fullName evidence="17">ADP-dependent (S)-NAD(P)H-hydrate dehydratase</fullName>
        <ecNumber evidence="17">4.2.1.136</ecNumber>
    </recommendedName>
    <alternativeName>
        <fullName evidence="17">ADP-dependent NAD(P)HX dehydratase</fullName>
    </alternativeName>
</protein>
<dbReference type="InterPro" id="IPR029056">
    <property type="entry name" value="Ribokinase-like"/>
</dbReference>
<dbReference type="NCBIfam" id="TIGR00197">
    <property type="entry name" value="yjeF_nterm"/>
    <property type="match status" value="1"/>
</dbReference>
<dbReference type="PROSITE" id="PS01050">
    <property type="entry name" value="YJEF_C_2"/>
    <property type="match status" value="1"/>
</dbReference>
<evidence type="ECO:0000256" key="16">
    <source>
        <dbReference type="ARBA" id="ARBA00049209"/>
    </source>
</evidence>
<sequence length="485" mass="52701">MHPQVYHSRDIQAWEQRWFARQNSSYGLMQQVAWSIAQRVIPVLQQYDYQYVAVCCGQGNNAGDGYLLAKYLQQAGFQVHIYAAEPGPSPDLQQAEHEARAAGLDIQSGFQFQQAYEVYVDALFGIGLNRELSVEWQQIIHQMNQQRGLKVAIDIPSGLDANCGQPLPCAIQADLTYSVLGLKAGLFTGKGKAYAGQVEVIAAIPPDPELHAIAQLAPTQIQLPPRQAFGHKGSYGHVLVVGGHADMGGAVMMAAEAAFAAGCGKVTVVCDAKHHTAILSRAPNIMLRDINTLQDNAIEQLLQQVDAICFGMGLGRDDWAARQYALWLPKLLQAKLERVLDADALWFLAAHPQQLPEGTYLTPHPGEAAKLLGLTTMAVEQNRLQAIHELQARYGGQWVLKGAGSLILEDQLWLCTAGNAGMGTGGMGDVLSGMIASLKAQYHTELSLHEIVTLHAQAGDVLAESGMRGLQAQQMNQAIYQVVNR</sequence>
<dbReference type="GO" id="GO:0110051">
    <property type="term" value="P:metabolite repair"/>
    <property type="evidence" value="ECO:0007669"/>
    <property type="project" value="TreeGrafter"/>
</dbReference>